<organism evidence="3 4">
    <name type="scientific">Candidatus Protofrankia datiscae</name>
    <dbReference type="NCBI Taxonomy" id="2716812"/>
    <lineage>
        <taxon>Bacteria</taxon>
        <taxon>Bacillati</taxon>
        <taxon>Actinomycetota</taxon>
        <taxon>Actinomycetes</taxon>
        <taxon>Frankiales</taxon>
        <taxon>Frankiaceae</taxon>
        <taxon>Protofrankia</taxon>
    </lineage>
</organism>
<keyword evidence="4" id="KW-1185">Reference proteome</keyword>
<dbReference type="PANTHER" id="PTHR33371">
    <property type="entry name" value="INTERMEMBRANE PHOSPHOLIPID TRANSPORT SYSTEM BINDING PROTEIN MLAD-RELATED"/>
    <property type="match status" value="1"/>
</dbReference>
<dbReference type="InterPro" id="IPR003399">
    <property type="entry name" value="Mce/MlaD"/>
</dbReference>
<dbReference type="Pfam" id="PF02470">
    <property type="entry name" value="MlaD"/>
    <property type="match status" value="1"/>
</dbReference>
<dbReference type="RefSeq" id="WP_013873421.1">
    <property type="nucleotide sequence ID" value="NC_015656.1"/>
</dbReference>
<protein>
    <submittedName>
        <fullName evidence="3">Mammalian cell entry related domain protein</fullName>
    </submittedName>
</protein>
<dbReference type="KEGG" id="fsy:FsymDg_2059"/>
<dbReference type="HOGENOM" id="CLU_623870_0_0_11"/>
<evidence type="ECO:0000313" key="4">
    <source>
        <dbReference type="Proteomes" id="UP000001549"/>
    </source>
</evidence>
<proteinExistence type="predicted"/>
<dbReference type="AlphaFoldDB" id="F8AY52"/>
<feature type="region of interest" description="Disordered" evidence="1">
    <location>
        <begin position="446"/>
        <end position="475"/>
    </location>
</feature>
<dbReference type="EMBL" id="CP002801">
    <property type="protein sequence ID" value="AEH09482.1"/>
    <property type="molecule type" value="Genomic_DNA"/>
</dbReference>
<evidence type="ECO:0000259" key="2">
    <source>
        <dbReference type="Pfam" id="PF02470"/>
    </source>
</evidence>
<dbReference type="PANTHER" id="PTHR33371:SF4">
    <property type="entry name" value="INTERMEMBRANE PHOSPHOLIPID TRANSPORT SYSTEM BINDING PROTEIN MLAD"/>
    <property type="match status" value="1"/>
</dbReference>
<accession>F8AY52</accession>
<evidence type="ECO:0000313" key="3">
    <source>
        <dbReference type="EMBL" id="AEH09482.1"/>
    </source>
</evidence>
<dbReference type="Proteomes" id="UP000001549">
    <property type="component" value="Chromosome"/>
</dbReference>
<gene>
    <name evidence="3" type="ordered locus">FsymDg_2059</name>
</gene>
<feature type="domain" description="Mce/MlaD" evidence="2">
    <location>
        <begin position="55"/>
        <end position="133"/>
    </location>
</feature>
<sequence>MSASRRSQLARAIQHGKLGKLASNRALGVLVLITLLLVGVAAFNRNRISVTLHSGDTVKAEFSRSYKLEPYRSVVKVAGVKVGQVTGVKVTDRHTAIVSMKVDKGVLGKIGDQPSASVRPTLLVGGLYYVELARGSAGDAFKAGHTIPLERTTTPVELDYVLSTITPDAQKAIPSTVGHLDATLRNDGQEELRKLIADAPDALEPAGVVLNAARGTRPDVDLTGVVTGLQHTAAALTKQDGQLDSIITSLATTSSALADERRPLAQTVADLPQTLRTTRAGLADLNPTLDKLTTTAQEFRPAARQLDPVLAKLDPVLERTLPVVTDLRALLQDARPLVDRLVPTAQNATGALTDVRGPVLDRLNGPITKAVLSPWHGTGIYDGGGNDHLLYKEVGYLLSDCAEVWKFHDSNGAAGRLMAGVGVNSVGGTTVVQPLERYLESLGLQQPVGPQEGTREGASGLIPPPAAGTNAGGPGPLLPAINLPLVSGSSR</sequence>
<evidence type="ECO:0000256" key="1">
    <source>
        <dbReference type="SAM" id="MobiDB-lite"/>
    </source>
</evidence>
<dbReference type="STRING" id="656024.FsymDg_2059"/>
<dbReference type="InterPro" id="IPR052336">
    <property type="entry name" value="MlaD_Phospholipid_Transporter"/>
</dbReference>
<name>F8AY52_9ACTN</name>
<reference evidence="3 4" key="1">
    <citation type="submission" date="2011-05" db="EMBL/GenBank/DDBJ databases">
        <title>Complete sequence of chromosome of Frankia symbiont of Datisca glomerata.</title>
        <authorList>
            <consortium name="US DOE Joint Genome Institute"/>
            <person name="Lucas S."/>
            <person name="Han J."/>
            <person name="Lapidus A."/>
            <person name="Cheng J.-F."/>
            <person name="Goodwin L."/>
            <person name="Pitluck S."/>
            <person name="Peters L."/>
            <person name="Mikhailova N."/>
            <person name="Chertkov O."/>
            <person name="Teshima H."/>
            <person name="Han C."/>
            <person name="Tapia R."/>
            <person name="Land M."/>
            <person name="Hauser L."/>
            <person name="Kyrpides N."/>
            <person name="Ivanova N."/>
            <person name="Pagani I."/>
            <person name="Berry A."/>
            <person name="Pawlowski K."/>
            <person name="Persson T."/>
            <person name="Vanden Heuvel B."/>
            <person name="Benson D."/>
            <person name="Woyke T."/>
        </authorList>
    </citation>
    <scope>NUCLEOTIDE SEQUENCE [LARGE SCALE GENOMIC DNA]</scope>
    <source>
        <strain evidence="4">4085684</strain>
    </source>
</reference>
<dbReference type="eggNOG" id="COG1463">
    <property type="taxonomic scope" value="Bacteria"/>
</dbReference>